<organism evidence="1">
    <name type="scientific">mine drainage metagenome</name>
    <dbReference type="NCBI Taxonomy" id="410659"/>
    <lineage>
        <taxon>unclassified sequences</taxon>
        <taxon>metagenomes</taxon>
        <taxon>ecological metagenomes</taxon>
    </lineage>
</organism>
<accession>A0A1J5P2K7</accession>
<comment type="caution">
    <text evidence="1">The sequence shown here is derived from an EMBL/GenBank/DDBJ whole genome shotgun (WGS) entry which is preliminary data.</text>
</comment>
<protein>
    <submittedName>
        <fullName evidence="1">Uncharacterized protein</fullName>
    </submittedName>
</protein>
<proteinExistence type="predicted"/>
<gene>
    <name evidence="1" type="ORF">GALL_535500</name>
</gene>
<dbReference type="EMBL" id="MLJW01007750">
    <property type="protein sequence ID" value="OIQ64896.1"/>
    <property type="molecule type" value="Genomic_DNA"/>
</dbReference>
<reference evidence="1" key="1">
    <citation type="submission" date="2016-10" db="EMBL/GenBank/DDBJ databases">
        <title>Sequence of Gallionella enrichment culture.</title>
        <authorList>
            <person name="Poehlein A."/>
            <person name="Muehling M."/>
            <person name="Daniel R."/>
        </authorList>
    </citation>
    <scope>NUCLEOTIDE SEQUENCE</scope>
</reference>
<sequence>MALPTSWGPFTSTTSTRMPPAAAVSSFRAPRLAAASQTTAMLVRLGQTFFMALMTAS</sequence>
<name>A0A1J5P2K7_9ZZZZ</name>
<evidence type="ECO:0000313" key="1">
    <source>
        <dbReference type="EMBL" id="OIQ64896.1"/>
    </source>
</evidence>
<dbReference type="AlphaFoldDB" id="A0A1J5P2K7"/>